<keyword evidence="4" id="KW-1185">Reference proteome</keyword>
<name>A0A1H3YIM5_9EURY</name>
<keyword evidence="2" id="KW-1133">Transmembrane helix</keyword>
<dbReference type="EMBL" id="FNQT01000002">
    <property type="protein sequence ID" value="SEA10748.1"/>
    <property type="molecule type" value="Genomic_DNA"/>
</dbReference>
<dbReference type="PANTHER" id="PTHR35902">
    <property type="entry name" value="S-LAYER DOMAIN-LIKE PROTEIN-RELATED"/>
    <property type="match status" value="1"/>
</dbReference>
<dbReference type="STRING" id="555874.SAMN04488065_1874"/>
<feature type="region of interest" description="Disordered" evidence="1">
    <location>
        <begin position="447"/>
        <end position="474"/>
    </location>
</feature>
<organism evidence="3 4">
    <name type="scientific">Haloplanus vescus</name>
    <dbReference type="NCBI Taxonomy" id="555874"/>
    <lineage>
        <taxon>Archaea</taxon>
        <taxon>Methanobacteriati</taxon>
        <taxon>Methanobacteriota</taxon>
        <taxon>Stenosarchaea group</taxon>
        <taxon>Halobacteria</taxon>
        <taxon>Halobacteriales</taxon>
        <taxon>Haloferacaceae</taxon>
        <taxon>Haloplanus</taxon>
    </lineage>
</organism>
<dbReference type="PANTHER" id="PTHR35902:SF6">
    <property type="entry name" value="CONSERVED WITHIN P. AEROPHILUM"/>
    <property type="match status" value="1"/>
</dbReference>
<feature type="transmembrane region" description="Helical" evidence="2">
    <location>
        <begin position="475"/>
        <end position="498"/>
    </location>
</feature>
<sequence>MTWGRPAKVAFAVALVASSLAVPMATIGSAQSDSAYVTIGNVSVSPQTPEPGEQITVTAELQNSESSSGAAEISEVALQGPGQARRSTTNDLGDLGPGDAIEVPLSTSFESEGEKRLNIVLRGTSPSGGVFVIERPVYIDVERSSGVSMAFSTVYDDDAAAGAETPVNVTVANGDSEQITGVQLELNGSTVDNPDRIRGSIDGGSQHVFAYDVTFDEVGTQTLRGEVTYTTAEGVTRTATKSVEMTVEEPAVRGDLSAQTTSDGDTEVELTNFGNTGFSDIEVTATADDQVVARNLMGDIDPDSNESVTFDIPSSVDGTVTYTATYTAAGTTHTTTLRDQAAVSGEIRLVSVQSSAAGSGVTIQGDAANLGSTTAESVLVSVPDTEAVSPTSPSGQYYVGEVEGSEFGTFELTASRQSNVSSVPVEITYVVDGDRVTTTQQIDVDSASMGASAAASSGEQNAASRPDEPGGGSGGLPMTAIGAVVALLVVVGVGFGVYRWRNP</sequence>
<evidence type="ECO:0000256" key="2">
    <source>
        <dbReference type="SAM" id="Phobius"/>
    </source>
</evidence>
<feature type="compositionally biased region" description="Low complexity" evidence="1">
    <location>
        <begin position="64"/>
        <end position="77"/>
    </location>
</feature>
<evidence type="ECO:0000313" key="3">
    <source>
        <dbReference type="EMBL" id="SEA10748.1"/>
    </source>
</evidence>
<keyword evidence="2" id="KW-0812">Transmembrane</keyword>
<keyword evidence="2" id="KW-0472">Membrane</keyword>
<gene>
    <name evidence="3" type="ORF">SAMN04488065_1874</name>
</gene>
<evidence type="ECO:0000313" key="4">
    <source>
        <dbReference type="Proteomes" id="UP000236755"/>
    </source>
</evidence>
<dbReference type="RefSeq" id="WP_245697938.1">
    <property type="nucleotide sequence ID" value="NZ_FNQT01000002.1"/>
</dbReference>
<proteinExistence type="predicted"/>
<feature type="compositionally biased region" description="Low complexity" evidence="1">
    <location>
        <begin position="447"/>
        <end position="464"/>
    </location>
</feature>
<evidence type="ECO:0000256" key="1">
    <source>
        <dbReference type="SAM" id="MobiDB-lite"/>
    </source>
</evidence>
<reference evidence="3 4" key="1">
    <citation type="submission" date="2016-10" db="EMBL/GenBank/DDBJ databases">
        <authorList>
            <person name="de Groot N.N."/>
        </authorList>
    </citation>
    <scope>NUCLEOTIDE SEQUENCE [LARGE SCALE GENOMIC DNA]</scope>
    <source>
        <strain evidence="3 4">CGMCC 1.8712</strain>
    </source>
</reference>
<dbReference type="Proteomes" id="UP000236755">
    <property type="component" value="Unassembled WGS sequence"/>
</dbReference>
<dbReference type="AlphaFoldDB" id="A0A1H3YIM5"/>
<feature type="region of interest" description="Disordered" evidence="1">
    <location>
        <begin position="64"/>
        <end position="97"/>
    </location>
</feature>
<accession>A0A1H3YIM5</accession>
<protein>
    <submittedName>
        <fullName evidence="3">Uncharacterized conserved protein</fullName>
    </submittedName>
</protein>